<dbReference type="InterPro" id="IPR036034">
    <property type="entry name" value="PDZ_sf"/>
</dbReference>
<dbReference type="Pfam" id="PF19805">
    <property type="entry name" value="DUF6288"/>
    <property type="match status" value="2"/>
</dbReference>
<feature type="signal peptide" evidence="2">
    <location>
        <begin position="1"/>
        <end position="22"/>
    </location>
</feature>
<evidence type="ECO:0000256" key="1">
    <source>
        <dbReference type="SAM" id="MobiDB-lite"/>
    </source>
</evidence>
<evidence type="ECO:0000256" key="2">
    <source>
        <dbReference type="SAM" id="SignalP"/>
    </source>
</evidence>
<dbReference type="RefSeq" id="WP_105042235.1">
    <property type="nucleotide sequence ID" value="NZ_MQWA01000001.1"/>
</dbReference>
<reference evidence="3 4" key="1">
    <citation type="submission" date="2016-12" db="EMBL/GenBank/DDBJ databases">
        <title>Study of bacterial adaptation to deep sea.</title>
        <authorList>
            <person name="Song J."/>
            <person name="Yoshizawa S."/>
            <person name="Kogure K."/>
        </authorList>
    </citation>
    <scope>NUCLEOTIDE SEQUENCE [LARGE SCALE GENOMIC DNA]</scope>
    <source>
        <strain evidence="3 4">SAORIC-165</strain>
    </source>
</reference>
<evidence type="ECO:0000313" key="4">
    <source>
        <dbReference type="Proteomes" id="UP000239907"/>
    </source>
</evidence>
<feature type="chain" id="PRO_5015516802" description="PDZ domain-containing protein" evidence="2">
    <location>
        <begin position="23"/>
        <end position="1324"/>
    </location>
</feature>
<feature type="compositionally biased region" description="Basic and acidic residues" evidence="1">
    <location>
        <begin position="34"/>
        <end position="47"/>
    </location>
</feature>
<proteinExistence type="predicted"/>
<dbReference type="EMBL" id="MQWA01000001">
    <property type="protein sequence ID" value="PQJ27748.1"/>
    <property type="molecule type" value="Genomic_DNA"/>
</dbReference>
<evidence type="ECO:0000313" key="3">
    <source>
        <dbReference type="EMBL" id="PQJ27748.1"/>
    </source>
</evidence>
<comment type="caution">
    <text evidence="3">The sequence shown here is derived from an EMBL/GenBank/DDBJ whole genome shotgun (WGS) entry which is preliminary data.</text>
</comment>
<feature type="region of interest" description="Disordered" evidence="1">
    <location>
        <begin position="34"/>
        <end position="74"/>
    </location>
</feature>
<dbReference type="InterPro" id="IPR016024">
    <property type="entry name" value="ARM-type_fold"/>
</dbReference>
<accession>A0A2S7TYB6</accession>
<keyword evidence="4" id="KW-1185">Reference proteome</keyword>
<protein>
    <recommendedName>
        <fullName evidence="5">PDZ domain-containing protein</fullName>
    </recommendedName>
</protein>
<keyword evidence="2" id="KW-0732">Signal</keyword>
<dbReference type="Gene3D" id="2.30.42.10">
    <property type="match status" value="1"/>
</dbReference>
<sequence>MKTIPFLTPALILGLLTFPLSAEERTHTPEQIEALEKGGDLGEEAERAGNLPDLTKGDPMPTGSKLGPPPTWSLGPTGIVGQMIDYRFKGDQIQVVATLKGSPADGKFQRGDVITGMNGKKFVSGGHIGQLIGKAIVEAEREKNAGKITFQVWRDKNYIKRSGKKDVSGVDIDKLFDKARNDNTLYEWKPEEARSKEAKGFSEFPVIPSTLEVALSLRVFPDYSDTAPYDCPKTAQILEEAWKVLEKRFVVDPKQPRSGRGGIIEAIALVSSGKPEHRKIVHDWVRSKDARQWHPPTVPAGAMFEPGYRGGKGYQSWHHGFTGLNCALYYEATGDKFVLPALRKFAIDAALGQSAGGSWGHTFAYPSFNGGEFHRMNPGYGALNAAGNRCFFLITLAKKLGIEHPEIDQAIERAHKFFGSYVDQGAIPYGDFGAAATDDSNGKNTGIAFAMKLLGDKYGAKYFFMMSSHCAFTRRGGHGHDYHGNWSSWAAGMCGPKVRAYNERNLRWRRTLCRMFDGSFVYHSPTIEHKTLRDPTATEILHQAVYLKQTLITGKNPDEDLYPTEREMKQLMTSARPQFNDPWLKQIDGTPWQERSTDELIDLLDIFKPKVRGIFARELGKRFQAGEKEIVPRVVALLKSEESRFRDGALRTLGACGNDAVLQNLSKLTPLLSDPKDFVQITAVKVISKATDAEDTQLAILGATIEDPVALSPNSIRNASQYALFGKNNVLSNTPFEAGFDEDLVHEALESLILLDPAHKTFTGSRLKVWGKDTIVKLAGPLTFAAEEEQIVDQMFANRSEPAQNLLAKFNYHEAVQAAGHRALKKAAIPRHIRPHVGFKRNLVVPKAVEKQPGAFYEFIEPLGVSLIDDPLMTVMVLEGEKKVLYGLDKYYKLIVAAKNPVKLPSIEPDVRKMFQAKLDALDGTGAKLKLCRDTLKDPARKIYFRQMAAMTFLSDTLAQDAMQDLLPYLGHEYWRLRQHSQKLALALVPAGGDATLTSLFAKTKDPQSAAGILEVLTTAKSTAGLKLAKQAMGHDSPVLRQAALIAAFDIGGDKLLPDVLAHLKNAKTEEDLRGCEQAILSRRDDAAHVAKVSKALIGMLSKSSELVRPSLYYTLGQLGDAGSMAALKKLAADAEMKELAKLIFALSYSPSREADQILLEIATSGPTRARLVGAQAVRRMVVGPKGYGDVSNSDALKFADAMLRLNLDLRMVKYLGHIHEARAMKTLMYCLKKGIPTAANSLINVAEGLKNPSTADGKIAAKSLQDVIEYIEVTQLRGGVAGKDFRYYPAWKALQARAGKVLLKVHKPEEAPIDGFDPLELDD</sequence>
<dbReference type="Proteomes" id="UP000239907">
    <property type="component" value="Unassembled WGS sequence"/>
</dbReference>
<dbReference type="Pfam" id="PF13646">
    <property type="entry name" value="HEAT_2"/>
    <property type="match status" value="1"/>
</dbReference>
<dbReference type="InterPro" id="IPR011989">
    <property type="entry name" value="ARM-like"/>
</dbReference>
<dbReference type="SUPFAM" id="SSF48371">
    <property type="entry name" value="ARM repeat"/>
    <property type="match status" value="1"/>
</dbReference>
<organism evidence="3 4">
    <name type="scientific">Rubritalea profundi</name>
    <dbReference type="NCBI Taxonomy" id="1658618"/>
    <lineage>
        <taxon>Bacteria</taxon>
        <taxon>Pseudomonadati</taxon>
        <taxon>Verrucomicrobiota</taxon>
        <taxon>Verrucomicrobiia</taxon>
        <taxon>Verrucomicrobiales</taxon>
        <taxon>Rubritaleaceae</taxon>
        <taxon>Rubritalea</taxon>
    </lineage>
</organism>
<dbReference type="Gene3D" id="1.25.10.10">
    <property type="entry name" value="Leucine-rich Repeat Variant"/>
    <property type="match status" value="2"/>
</dbReference>
<dbReference type="SUPFAM" id="SSF50156">
    <property type="entry name" value="PDZ domain-like"/>
    <property type="match status" value="1"/>
</dbReference>
<dbReference type="InterPro" id="IPR046255">
    <property type="entry name" value="DUF6288"/>
</dbReference>
<gene>
    <name evidence="3" type="ORF">BSZ32_04015</name>
</gene>
<evidence type="ECO:0008006" key="5">
    <source>
        <dbReference type="Google" id="ProtNLM"/>
    </source>
</evidence>
<name>A0A2S7TYB6_9BACT</name>
<dbReference type="OrthoDB" id="2356897at2"/>